<dbReference type="Pfam" id="PF04731">
    <property type="entry name" value="Caudal_act"/>
    <property type="match status" value="1"/>
</dbReference>
<evidence type="ECO:0000259" key="1">
    <source>
        <dbReference type="Pfam" id="PF04731"/>
    </source>
</evidence>
<dbReference type="Proteomes" id="UP001066276">
    <property type="component" value="Chromosome 2_1"/>
</dbReference>
<keyword evidence="3" id="KW-1185">Reference proteome</keyword>
<reference evidence="2" key="1">
    <citation type="journal article" date="2022" name="bioRxiv">
        <title>Sequencing and chromosome-scale assembly of the giantPleurodeles waltlgenome.</title>
        <authorList>
            <person name="Brown T."/>
            <person name="Elewa A."/>
            <person name="Iarovenko S."/>
            <person name="Subramanian E."/>
            <person name="Araus A.J."/>
            <person name="Petzold A."/>
            <person name="Susuki M."/>
            <person name="Suzuki K.-i.T."/>
            <person name="Hayashi T."/>
            <person name="Toyoda A."/>
            <person name="Oliveira C."/>
            <person name="Osipova E."/>
            <person name="Leigh N.D."/>
            <person name="Simon A."/>
            <person name="Yun M.H."/>
        </authorList>
    </citation>
    <scope>NUCLEOTIDE SEQUENCE</scope>
    <source>
        <strain evidence="2">20211129_DDA</strain>
        <tissue evidence="2">Liver</tissue>
    </source>
</reference>
<dbReference type="AlphaFoldDB" id="A0AAV7V8T4"/>
<name>A0AAV7V8T4_PLEWA</name>
<protein>
    <recommendedName>
        <fullName evidence="1">Caudal-like activation domain-containing protein</fullName>
    </recommendedName>
</protein>
<dbReference type="GO" id="GO:0005634">
    <property type="term" value="C:nucleus"/>
    <property type="evidence" value="ECO:0007669"/>
    <property type="project" value="InterPro"/>
</dbReference>
<gene>
    <name evidence="2" type="ORF">NDU88_001176</name>
</gene>
<dbReference type="EMBL" id="JANPWB010000003">
    <property type="protein sequence ID" value="KAJ1197316.1"/>
    <property type="molecule type" value="Genomic_DNA"/>
</dbReference>
<organism evidence="2 3">
    <name type="scientific">Pleurodeles waltl</name>
    <name type="common">Iberian ribbed newt</name>
    <dbReference type="NCBI Taxonomy" id="8319"/>
    <lineage>
        <taxon>Eukaryota</taxon>
        <taxon>Metazoa</taxon>
        <taxon>Chordata</taxon>
        <taxon>Craniata</taxon>
        <taxon>Vertebrata</taxon>
        <taxon>Euteleostomi</taxon>
        <taxon>Amphibia</taxon>
        <taxon>Batrachia</taxon>
        <taxon>Caudata</taxon>
        <taxon>Salamandroidea</taxon>
        <taxon>Salamandridae</taxon>
        <taxon>Pleurodelinae</taxon>
        <taxon>Pleurodeles</taxon>
    </lineage>
</organism>
<evidence type="ECO:0000313" key="3">
    <source>
        <dbReference type="Proteomes" id="UP001066276"/>
    </source>
</evidence>
<dbReference type="InterPro" id="IPR006820">
    <property type="entry name" value="Caudal_activation_dom"/>
</dbReference>
<proteinExistence type="predicted"/>
<sequence>MYPGSLRCTNSNGLPGQGCIPTPYSEYADYHYPAPRIDHHAQVPGEWGAHYGPPREDWCIYGPGANSTVSTPLSGLSPGHVPYSPQQDYSSLHPTESDILHATDGIHIVEVSPDAGRHSHYQWMGKTAQSTSVGELASAGRMRITSLGWRKLIHQ</sequence>
<dbReference type="GO" id="GO:0006355">
    <property type="term" value="P:regulation of DNA-templated transcription"/>
    <property type="evidence" value="ECO:0007669"/>
    <property type="project" value="InterPro"/>
</dbReference>
<comment type="caution">
    <text evidence="2">The sequence shown here is derived from an EMBL/GenBank/DDBJ whole genome shotgun (WGS) entry which is preliminary data.</text>
</comment>
<evidence type="ECO:0000313" key="2">
    <source>
        <dbReference type="EMBL" id="KAJ1197316.1"/>
    </source>
</evidence>
<feature type="domain" description="Caudal-like activation" evidence="1">
    <location>
        <begin position="1"/>
        <end position="132"/>
    </location>
</feature>
<accession>A0AAV7V8T4</accession>